<evidence type="ECO:0000313" key="3">
    <source>
        <dbReference type="Proteomes" id="UP001059824"/>
    </source>
</evidence>
<feature type="compositionally biased region" description="Polar residues" evidence="1">
    <location>
        <begin position="21"/>
        <end position="33"/>
    </location>
</feature>
<protein>
    <submittedName>
        <fullName evidence="2">Uncharacterized protein</fullName>
    </submittedName>
</protein>
<accession>A0A857MN18</accession>
<proteinExistence type="predicted"/>
<organism evidence="2 3">
    <name type="scientific">Candidatus Mycosynbacter amalyticus</name>
    <dbReference type="NCBI Taxonomy" id="2665156"/>
    <lineage>
        <taxon>Bacteria</taxon>
        <taxon>Candidatus Saccharimonadota</taxon>
        <taxon>Candidatus Saccharimonadota incertae sedis</taxon>
        <taxon>Candidatus Mycosynbacter</taxon>
    </lineage>
</organism>
<dbReference type="Proteomes" id="UP001059824">
    <property type="component" value="Chromosome"/>
</dbReference>
<evidence type="ECO:0000256" key="1">
    <source>
        <dbReference type="SAM" id="MobiDB-lite"/>
    </source>
</evidence>
<name>A0A857MN18_9BACT</name>
<reference evidence="2" key="1">
    <citation type="journal article" date="2021" name="Nat. Microbiol.">
        <title>Cocultivation of an ultrasmall environmental parasitic bacterium with lytic ability against bacteria associated with wastewater foams.</title>
        <authorList>
            <person name="Batinovic S."/>
            <person name="Rose J.J.A."/>
            <person name="Ratcliffe J."/>
            <person name="Seviour R.J."/>
            <person name="Petrovski S."/>
        </authorList>
    </citation>
    <scope>NUCLEOTIDE SEQUENCE</scope>
    <source>
        <strain evidence="2">JR1</strain>
    </source>
</reference>
<feature type="region of interest" description="Disordered" evidence="1">
    <location>
        <begin position="19"/>
        <end position="86"/>
    </location>
</feature>
<gene>
    <name evidence="2" type="ORF">GII36_02250</name>
</gene>
<feature type="compositionally biased region" description="Acidic residues" evidence="1">
    <location>
        <begin position="77"/>
        <end position="86"/>
    </location>
</feature>
<sequence>MDSNTVLDDAQQDDEQAELKNFTQHGMTVSPVSSEEAVRRDAASVIPRIPLPGETLETVGETHSYSPDHSTQNLDELSAEDIREDY</sequence>
<dbReference type="KEGG" id="mama:GII36_02250"/>
<dbReference type="EMBL" id="CP045921">
    <property type="protein sequence ID" value="QHN42669.1"/>
    <property type="molecule type" value="Genomic_DNA"/>
</dbReference>
<evidence type="ECO:0000313" key="2">
    <source>
        <dbReference type="EMBL" id="QHN42669.1"/>
    </source>
</evidence>
<dbReference type="RefSeq" id="WP_260764139.1">
    <property type="nucleotide sequence ID" value="NZ_CP045921.1"/>
</dbReference>
<feature type="compositionally biased region" description="Polar residues" evidence="1">
    <location>
        <begin position="61"/>
        <end position="75"/>
    </location>
</feature>
<dbReference type="AlphaFoldDB" id="A0A857MN18"/>
<keyword evidence="3" id="KW-1185">Reference proteome</keyword>